<feature type="region of interest" description="Disordered" evidence="1">
    <location>
        <begin position="37"/>
        <end position="61"/>
    </location>
</feature>
<accession>A0A6J4QF60</accession>
<name>A0A6J4QF60_9ACTN</name>
<organism evidence="2">
    <name type="scientific">uncultured Rubrobacteraceae bacterium</name>
    <dbReference type="NCBI Taxonomy" id="349277"/>
    <lineage>
        <taxon>Bacteria</taxon>
        <taxon>Bacillati</taxon>
        <taxon>Actinomycetota</taxon>
        <taxon>Rubrobacteria</taxon>
        <taxon>Rubrobacterales</taxon>
        <taxon>Rubrobacteraceae</taxon>
        <taxon>environmental samples</taxon>
    </lineage>
</organism>
<proteinExistence type="predicted"/>
<evidence type="ECO:0000313" key="2">
    <source>
        <dbReference type="EMBL" id="CAA9443124.1"/>
    </source>
</evidence>
<gene>
    <name evidence="2" type="ORF">AVDCRST_MAG80-1510</name>
</gene>
<dbReference type="EMBL" id="CADCVC010000132">
    <property type="protein sequence ID" value="CAA9443124.1"/>
    <property type="molecule type" value="Genomic_DNA"/>
</dbReference>
<dbReference type="AlphaFoldDB" id="A0A6J4QF60"/>
<sequence length="90" mass="9539">MAENDIGGALDLTVAALREGVLRLGIAALPECRKFPRGKEARGLGRPETDSGSADPRGVEDPARLEQLSNGYDPSASASCLCLWVIRSSR</sequence>
<reference evidence="2" key="1">
    <citation type="submission" date="2020-02" db="EMBL/GenBank/DDBJ databases">
        <authorList>
            <person name="Meier V. D."/>
        </authorList>
    </citation>
    <scope>NUCLEOTIDE SEQUENCE</scope>
    <source>
        <strain evidence="2">AVDCRST_MAG80</strain>
    </source>
</reference>
<protein>
    <submittedName>
        <fullName evidence="2">Uncharacterized protein</fullName>
    </submittedName>
</protein>
<feature type="compositionally biased region" description="Basic and acidic residues" evidence="1">
    <location>
        <begin position="37"/>
        <end position="49"/>
    </location>
</feature>
<evidence type="ECO:0000256" key="1">
    <source>
        <dbReference type="SAM" id="MobiDB-lite"/>
    </source>
</evidence>